<organism evidence="2 3">
    <name type="scientific">Leptospira congkakensis</name>
    <dbReference type="NCBI Taxonomy" id="2484932"/>
    <lineage>
        <taxon>Bacteria</taxon>
        <taxon>Pseudomonadati</taxon>
        <taxon>Spirochaetota</taxon>
        <taxon>Spirochaetia</taxon>
        <taxon>Leptospirales</taxon>
        <taxon>Leptospiraceae</taxon>
        <taxon>Leptospira</taxon>
    </lineage>
</organism>
<protein>
    <submittedName>
        <fullName evidence="2">Uncharacterized protein</fullName>
    </submittedName>
</protein>
<dbReference type="Proteomes" id="UP000298263">
    <property type="component" value="Unassembled WGS sequence"/>
</dbReference>
<reference evidence="2" key="1">
    <citation type="journal article" date="2019" name="PLoS Negl. Trop. Dis.">
        <title>Revisiting the worldwide diversity of Leptospira species in the environment.</title>
        <authorList>
            <person name="Vincent A.T."/>
            <person name="Schiettekatte O."/>
            <person name="Bourhy P."/>
            <person name="Veyrier F.J."/>
            <person name="Picardeau M."/>
        </authorList>
    </citation>
    <scope>NUCLEOTIDE SEQUENCE [LARGE SCALE GENOMIC DNA]</scope>
    <source>
        <strain evidence="2">201702422</strain>
    </source>
</reference>
<dbReference type="RefSeq" id="WP_135583759.1">
    <property type="nucleotide sequence ID" value="NZ_RQGO01000005.1"/>
</dbReference>
<dbReference type="AlphaFoldDB" id="A0A4Z1AMG8"/>
<dbReference type="EMBL" id="RQGP01000022">
    <property type="protein sequence ID" value="TGL90702.1"/>
    <property type="molecule type" value="Genomic_DNA"/>
</dbReference>
<keyword evidence="3" id="KW-1185">Reference proteome</keyword>
<evidence type="ECO:0000313" key="2">
    <source>
        <dbReference type="EMBL" id="TGL90702.1"/>
    </source>
</evidence>
<dbReference type="OrthoDB" id="340060at2"/>
<comment type="caution">
    <text evidence="2">The sequence shown here is derived from an EMBL/GenBank/DDBJ whole genome shotgun (WGS) entry which is preliminary data.</text>
</comment>
<feature type="transmembrane region" description="Helical" evidence="1">
    <location>
        <begin position="28"/>
        <end position="47"/>
    </location>
</feature>
<accession>A0A4Z1AMG8</accession>
<keyword evidence="1" id="KW-1133">Transmembrane helix</keyword>
<name>A0A4Z1AMG8_9LEPT</name>
<sequence>MKTQSEPNVLGLANKIQFVIHMRNKFRILYTFSFLLLISCNYNSGIYDNRLITLKDAEKDLSILFIAKQLEYFPDTTIVTELNLSNGVGCKRDIYYDKSDFRRCLSNLALNPFRSKNSLELSVEFRYYLDSVCDLKKIIMFENSSWGGEINLCEFR</sequence>
<evidence type="ECO:0000313" key="3">
    <source>
        <dbReference type="Proteomes" id="UP000298263"/>
    </source>
</evidence>
<gene>
    <name evidence="2" type="ORF">EHQ69_12320</name>
</gene>
<evidence type="ECO:0000256" key="1">
    <source>
        <dbReference type="SAM" id="Phobius"/>
    </source>
</evidence>
<keyword evidence="1" id="KW-0472">Membrane</keyword>
<proteinExistence type="predicted"/>
<keyword evidence="1" id="KW-0812">Transmembrane</keyword>